<dbReference type="InterPro" id="IPR011527">
    <property type="entry name" value="ABC1_TM_dom"/>
</dbReference>
<dbReference type="InterPro" id="IPR027417">
    <property type="entry name" value="P-loop_NTPase"/>
</dbReference>
<comment type="caution">
    <text evidence="8">The sequence shown here is derived from an EMBL/GenBank/DDBJ whole genome shotgun (WGS) entry which is preliminary data.</text>
</comment>
<evidence type="ECO:0000259" key="6">
    <source>
        <dbReference type="PROSITE" id="PS50893"/>
    </source>
</evidence>
<gene>
    <name evidence="8" type="ORF">PMW86_01900</name>
</gene>
<dbReference type="InterPro" id="IPR036640">
    <property type="entry name" value="ABC1_TM_sf"/>
</dbReference>
<evidence type="ECO:0000256" key="2">
    <source>
        <dbReference type="ARBA" id="ARBA00022692"/>
    </source>
</evidence>
<dbReference type="Gene3D" id="1.20.1560.10">
    <property type="entry name" value="ABC transporter type 1, transmembrane domain"/>
    <property type="match status" value="1"/>
</dbReference>
<keyword evidence="8" id="KW-0547">Nucleotide-binding</keyword>
<dbReference type="Proteomes" id="UP001212741">
    <property type="component" value="Unassembled WGS sequence"/>
</dbReference>
<evidence type="ECO:0000256" key="5">
    <source>
        <dbReference type="SAM" id="Phobius"/>
    </source>
</evidence>
<keyword evidence="3 5" id="KW-1133">Transmembrane helix</keyword>
<dbReference type="AlphaFoldDB" id="A0AAW6AMM3"/>
<feature type="domain" description="ABC transmembrane type-1" evidence="7">
    <location>
        <begin position="15"/>
        <end position="291"/>
    </location>
</feature>
<evidence type="ECO:0000256" key="3">
    <source>
        <dbReference type="ARBA" id="ARBA00022989"/>
    </source>
</evidence>
<evidence type="ECO:0000259" key="7">
    <source>
        <dbReference type="PROSITE" id="PS50929"/>
    </source>
</evidence>
<dbReference type="InterPro" id="IPR003439">
    <property type="entry name" value="ABC_transporter-like_ATP-bd"/>
</dbReference>
<feature type="transmembrane region" description="Helical" evidence="5">
    <location>
        <begin position="269"/>
        <end position="288"/>
    </location>
</feature>
<dbReference type="SUPFAM" id="SSF52540">
    <property type="entry name" value="P-loop containing nucleoside triphosphate hydrolases"/>
    <property type="match status" value="1"/>
</dbReference>
<dbReference type="PANTHER" id="PTHR43394">
    <property type="entry name" value="ATP-DEPENDENT PERMEASE MDL1, MITOCHONDRIAL"/>
    <property type="match status" value="1"/>
</dbReference>
<feature type="transmembrane region" description="Helical" evidence="5">
    <location>
        <begin position="12"/>
        <end position="30"/>
    </location>
</feature>
<proteinExistence type="predicted"/>
<protein>
    <submittedName>
        <fullName evidence="8">ABC transporter ATP-binding protein/permease</fullName>
    </submittedName>
</protein>
<sequence length="534" mass="59152">MPELFIQNKTTVIKLMALCILSALVELSVVKAESLIIDYGLLRSNYRNVLCIGLGLLVLLSVELVTNLFRSKYAEQLASDGTNCFYSLLARHALERPLVLAKDSDYLLSRIEEAGNLQPMIGIFTTAFLPCLVTGLVSFVALSNISLLLLIPVCVSALFISLLYPFALSKLSTKSEKALEAQARGSAYLAQLINCRLYIRISRSINLELLRYKKMLKACRNSRVEESVFARLATEIVDAGNIITGLLSVLLLIFLVSKRGLTVGIAVQSYQLVLLCYSPFPLVLNCWAQLQPSFRSLHRVLELRRLLEAEKPNLICFDHADRISWKGIILSFSSNETNERITIPDCTIQAPCLVLVSGPNACGKSSFLEVLNGLLSPVAGRLCVNESTVIFDGSTLIQLPCATMPQRHLIMGGTFRKALYYGLVDIDSEKLIYLLKGFSLDKLFEVNPIIGARGHNLSGGELASLLLCRAFLSSYSIIILDEPCNNLDNASISFLKMVVAQEMKERIVIIADHGHGFEQFADYVIQFQEPEKTI</sequence>
<organism evidence="8 9">
    <name type="scientific">Collinsella aerofaciens</name>
    <dbReference type="NCBI Taxonomy" id="74426"/>
    <lineage>
        <taxon>Bacteria</taxon>
        <taxon>Bacillati</taxon>
        <taxon>Actinomycetota</taxon>
        <taxon>Coriobacteriia</taxon>
        <taxon>Coriobacteriales</taxon>
        <taxon>Coriobacteriaceae</taxon>
        <taxon>Collinsella</taxon>
    </lineage>
</organism>
<dbReference type="GO" id="GO:0015421">
    <property type="term" value="F:ABC-type oligopeptide transporter activity"/>
    <property type="evidence" value="ECO:0007669"/>
    <property type="project" value="TreeGrafter"/>
</dbReference>
<dbReference type="RefSeq" id="WP_271734439.1">
    <property type="nucleotide sequence ID" value="NZ_JAQLEA010000012.1"/>
</dbReference>
<feature type="transmembrane region" description="Helical" evidence="5">
    <location>
        <begin position="147"/>
        <end position="167"/>
    </location>
</feature>
<feature type="transmembrane region" description="Helical" evidence="5">
    <location>
        <begin position="50"/>
        <end position="69"/>
    </location>
</feature>
<feature type="transmembrane region" description="Helical" evidence="5">
    <location>
        <begin position="120"/>
        <end position="141"/>
    </location>
</feature>
<keyword evidence="8" id="KW-0067">ATP-binding</keyword>
<evidence type="ECO:0000313" key="8">
    <source>
        <dbReference type="EMBL" id="MDB1838349.1"/>
    </source>
</evidence>
<feature type="domain" description="ABC transporter" evidence="6">
    <location>
        <begin position="301"/>
        <end position="534"/>
    </location>
</feature>
<reference evidence="8" key="1">
    <citation type="submission" date="2023-01" db="EMBL/GenBank/DDBJ databases">
        <title>Human gut microbiome strain richness.</title>
        <authorList>
            <person name="Chen-Liaw A."/>
        </authorList>
    </citation>
    <scope>NUCLEOTIDE SEQUENCE</scope>
    <source>
        <strain evidence="8">D54st1_D6_D54t1_190329</strain>
    </source>
</reference>
<evidence type="ECO:0000256" key="4">
    <source>
        <dbReference type="ARBA" id="ARBA00023136"/>
    </source>
</evidence>
<dbReference type="GO" id="GO:0016887">
    <property type="term" value="F:ATP hydrolysis activity"/>
    <property type="evidence" value="ECO:0007669"/>
    <property type="project" value="InterPro"/>
</dbReference>
<evidence type="ECO:0000313" key="9">
    <source>
        <dbReference type="Proteomes" id="UP001212741"/>
    </source>
</evidence>
<dbReference type="GO" id="GO:0005524">
    <property type="term" value="F:ATP binding"/>
    <property type="evidence" value="ECO:0007669"/>
    <property type="project" value="UniProtKB-KW"/>
</dbReference>
<dbReference type="PANTHER" id="PTHR43394:SF1">
    <property type="entry name" value="ATP-BINDING CASSETTE SUB-FAMILY B MEMBER 10, MITOCHONDRIAL"/>
    <property type="match status" value="1"/>
</dbReference>
<feature type="transmembrane region" description="Helical" evidence="5">
    <location>
        <begin position="239"/>
        <end position="257"/>
    </location>
</feature>
<keyword evidence="4 5" id="KW-0472">Membrane</keyword>
<name>A0AAW6AMM3_9ACTN</name>
<evidence type="ECO:0000256" key="1">
    <source>
        <dbReference type="ARBA" id="ARBA00004651"/>
    </source>
</evidence>
<dbReference type="GO" id="GO:0005886">
    <property type="term" value="C:plasma membrane"/>
    <property type="evidence" value="ECO:0007669"/>
    <property type="project" value="UniProtKB-SubCell"/>
</dbReference>
<dbReference type="Gene3D" id="3.40.50.300">
    <property type="entry name" value="P-loop containing nucleotide triphosphate hydrolases"/>
    <property type="match status" value="1"/>
</dbReference>
<keyword evidence="2 5" id="KW-0812">Transmembrane</keyword>
<dbReference type="SUPFAM" id="SSF90123">
    <property type="entry name" value="ABC transporter transmembrane region"/>
    <property type="match status" value="1"/>
</dbReference>
<dbReference type="InterPro" id="IPR039421">
    <property type="entry name" value="Type_1_exporter"/>
</dbReference>
<dbReference type="EMBL" id="JAQLEC010000004">
    <property type="protein sequence ID" value="MDB1838349.1"/>
    <property type="molecule type" value="Genomic_DNA"/>
</dbReference>
<dbReference type="PROSITE" id="PS50893">
    <property type="entry name" value="ABC_TRANSPORTER_2"/>
    <property type="match status" value="1"/>
</dbReference>
<dbReference type="PROSITE" id="PS50929">
    <property type="entry name" value="ABC_TM1F"/>
    <property type="match status" value="1"/>
</dbReference>
<accession>A0AAW6AMM3</accession>
<comment type="subcellular location">
    <subcellularLocation>
        <location evidence="1">Cell membrane</location>
        <topology evidence="1">Multi-pass membrane protein</topology>
    </subcellularLocation>
</comment>
<dbReference type="Pfam" id="PF00005">
    <property type="entry name" value="ABC_tran"/>
    <property type="match status" value="1"/>
</dbReference>